<dbReference type="PANTHER" id="PTHR43792:SF1">
    <property type="entry name" value="N-ACETYLTRANSFERASE DOMAIN-CONTAINING PROTEIN"/>
    <property type="match status" value="1"/>
</dbReference>
<dbReference type="PROSITE" id="PS51186">
    <property type="entry name" value="GNAT"/>
    <property type="match status" value="1"/>
</dbReference>
<protein>
    <submittedName>
        <fullName evidence="2">GNAT family N-acetyltransferase</fullName>
    </submittedName>
</protein>
<gene>
    <name evidence="2" type="ORF">IPP15_08070</name>
</gene>
<evidence type="ECO:0000313" key="2">
    <source>
        <dbReference type="EMBL" id="MBK9982366.1"/>
    </source>
</evidence>
<dbReference type="Gene3D" id="3.40.630.30">
    <property type="match status" value="1"/>
</dbReference>
<dbReference type="PANTHER" id="PTHR43792">
    <property type="entry name" value="GNAT FAMILY, PUTATIVE (AFU_ORTHOLOGUE AFUA_3G00765)-RELATED-RELATED"/>
    <property type="match status" value="1"/>
</dbReference>
<sequence length="181" mass="21308">MLFSNYIYQDQLQSSRLVTRFLTRDDISIWTDFFKDEEAIELMTTYGLTTHEERATRWIEKQLDRYATHRMGHQALIDKNTNAFIGQSGLLVQEVDGVTELEVGYHVFKKYWGQGYAPEAARLFLNHAFENNLSDSVISIIDTRNLRSQRVADKNGLLREKQTTWSDLNVYIYRIDKSNWK</sequence>
<reference evidence="2 3" key="1">
    <citation type="submission" date="2020-10" db="EMBL/GenBank/DDBJ databases">
        <title>Connecting structure to function with the recovery of over 1000 high-quality activated sludge metagenome-assembled genomes encoding full-length rRNA genes using long-read sequencing.</title>
        <authorList>
            <person name="Singleton C.M."/>
            <person name="Petriglieri F."/>
            <person name="Kristensen J.M."/>
            <person name="Kirkegaard R.H."/>
            <person name="Michaelsen T.Y."/>
            <person name="Andersen M.H."/>
            <person name="Karst S.M."/>
            <person name="Dueholm M.S."/>
            <person name="Nielsen P.H."/>
            <person name="Albertsen M."/>
        </authorList>
    </citation>
    <scope>NUCLEOTIDE SEQUENCE [LARGE SCALE GENOMIC DNA]</scope>
    <source>
        <strain evidence="2">Ribe_18-Q3-R11-54_MAXAC.273</strain>
    </source>
</reference>
<dbReference type="InterPro" id="IPR000182">
    <property type="entry name" value="GNAT_dom"/>
</dbReference>
<dbReference type="Pfam" id="PF13302">
    <property type="entry name" value="Acetyltransf_3"/>
    <property type="match status" value="1"/>
</dbReference>
<dbReference type="GO" id="GO:0016747">
    <property type="term" value="F:acyltransferase activity, transferring groups other than amino-acyl groups"/>
    <property type="evidence" value="ECO:0007669"/>
    <property type="project" value="InterPro"/>
</dbReference>
<feature type="domain" description="N-acetyltransferase" evidence="1">
    <location>
        <begin position="17"/>
        <end position="178"/>
    </location>
</feature>
<proteinExistence type="predicted"/>
<organism evidence="2 3">
    <name type="scientific">Candidatus Opimibacter skivensis</name>
    <dbReference type="NCBI Taxonomy" id="2982028"/>
    <lineage>
        <taxon>Bacteria</taxon>
        <taxon>Pseudomonadati</taxon>
        <taxon>Bacteroidota</taxon>
        <taxon>Saprospiria</taxon>
        <taxon>Saprospirales</taxon>
        <taxon>Saprospiraceae</taxon>
        <taxon>Candidatus Opimibacter</taxon>
    </lineage>
</organism>
<dbReference type="EMBL" id="JADKGY010000006">
    <property type="protein sequence ID" value="MBK9982366.1"/>
    <property type="molecule type" value="Genomic_DNA"/>
</dbReference>
<evidence type="ECO:0000259" key="1">
    <source>
        <dbReference type="PROSITE" id="PS51186"/>
    </source>
</evidence>
<dbReference type="Proteomes" id="UP000808337">
    <property type="component" value="Unassembled WGS sequence"/>
</dbReference>
<dbReference type="InterPro" id="IPR051531">
    <property type="entry name" value="N-acetyltransferase"/>
</dbReference>
<evidence type="ECO:0000313" key="3">
    <source>
        <dbReference type="Proteomes" id="UP000808337"/>
    </source>
</evidence>
<accession>A0A9D7SU74</accession>
<dbReference type="AlphaFoldDB" id="A0A9D7SU74"/>
<name>A0A9D7SU74_9BACT</name>
<dbReference type="InterPro" id="IPR016181">
    <property type="entry name" value="Acyl_CoA_acyltransferase"/>
</dbReference>
<comment type="caution">
    <text evidence="2">The sequence shown here is derived from an EMBL/GenBank/DDBJ whole genome shotgun (WGS) entry which is preliminary data.</text>
</comment>
<dbReference type="SUPFAM" id="SSF55729">
    <property type="entry name" value="Acyl-CoA N-acyltransferases (Nat)"/>
    <property type="match status" value="1"/>
</dbReference>